<keyword evidence="2" id="KW-1185">Reference proteome</keyword>
<dbReference type="Gene3D" id="3.30.565.10">
    <property type="entry name" value="Histidine kinase-like ATPase, C-terminal domain"/>
    <property type="match status" value="1"/>
</dbReference>
<name>A0A558R5K2_9SPHN</name>
<reference evidence="1 2" key="1">
    <citation type="submission" date="2019-07" db="EMBL/GenBank/DDBJ databases">
        <title>Sphingomonas solaris sp. nov., isolated from a solar panel from Boston, Massachusetts.</title>
        <authorList>
            <person name="Tanner K."/>
            <person name="Pascual J."/>
            <person name="Mancuso C."/>
            <person name="Pereto J."/>
            <person name="Khalil A."/>
            <person name="Vilanova C."/>
        </authorList>
    </citation>
    <scope>NUCLEOTIDE SEQUENCE [LARGE SCALE GENOMIC DNA]</scope>
    <source>
        <strain evidence="1 2">R4DWN</strain>
    </source>
</reference>
<evidence type="ECO:0000313" key="2">
    <source>
        <dbReference type="Proteomes" id="UP000318681"/>
    </source>
</evidence>
<evidence type="ECO:0000313" key="1">
    <source>
        <dbReference type="EMBL" id="TVV74637.1"/>
    </source>
</evidence>
<comment type="caution">
    <text evidence="1">The sequence shown here is derived from an EMBL/GenBank/DDBJ whole genome shotgun (WGS) entry which is preliminary data.</text>
</comment>
<dbReference type="SUPFAM" id="SSF55874">
    <property type="entry name" value="ATPase domain of HSP90 chaperone/DNA topoisomerase II/histidine kinase"/>
    <property type="match status" value="1"/>
</dbReference>
<proteinExistence type="predicted"/>
<dbReference type="Pfam" id="PF13589">
    <property type="entry name" value="HATPase_c_3"/>
    <property type="match status" value="1"/>
</dbReference>
<dbReference type="EMBL" id="VNIM01000030">
    <property type="protein sequence ID" value="TVV74637.1"/>
    <property type="molecule type" value="Genomic_DNA"/>
</dbReference>
<sequence>MSAPIRLAKASQVVEGSPAVVGKDVLELLSTAMYVDPLTIYREYVQNAADAIDQARAGGHDAGRIAIVLDAAARTASIRDDGAGIPASDFRRVLTSVGASAKRGTEARGFRGVGRLSGLAYARSLSFQSRAAGEARVSTMTWNCQALRTALRDTADTRDLAAIIDAITTTTITDEAGDPYFEVRLEGVARQGDDRVMSPGAVADYLSEIAPVPLDTSFSHGAAIAERLGGTVALGDLTITINGGEPVMRPFRDELPVDGGRPLRLREIAFVEVPSIDGGIAAVGWIAHHDYEGAIHPSTHVRGLRVRAGDVQVGEAGVLADVFPESRFDAWTVGEVHVLDARIVPNGRRDDFERNVHLANLKNHLAPLGRDVANRCRTSSRDRKRLRDLELEQAAAREGLAVLAQGGLNAAGRDRMALGVELSLMRAEKLLGEPDLVDGSNSGDRGEVARLRSELEQLAGADAPAASPLDRLSPDRREFYEEMFSLIYDCSANRSAAKSLVDRIMAKVA</sequence>
<dbReference type="InterPro" id="IPR036890">
    <property type="entry name" value="HATPase_C_sf"/>
</dbReference>
<protein>
    <submittedName>
        <fullName evidence="1">HSP90 family molecular chaperone-like protein</fullName>
    </submittedName>
</protein>
<dbReference type="RefSeq" id="WP_145150436.1">
    <property type="nucleotide sequence ID" value="NZ_VNIM01000030.1"/>
</dbReference>
<accession>A0A558R5K2</accession>
<dbReference type="AlphaFoldDB" id="A0A558R5K2"/>
<dbReference type="Proteomes" id="UP000318681">
    <property type="component" value="Unassembled WGS sequence"/>
</dbReference>
<dbReference type="OrthoDB" id="7452186at2"/>
<organism evidence="1 2">
    <name type="scientific">Alterirhizorhabdus solaris</name>
    <dbReference type="NCBI Taxonomy" id="2529389"/>
    <lineage>
        <taxon>Bacteria</taxon>
        <taxon>Pseudomonadati</taxon>
        <taxon>Pseudomonadota</taxon>
        <taxon>Alphaproteobacteria</taxon>
        <taxon>Sphingomonadales</taxon>
        <taxon>Rhizorhabdaceae</taxon>
        <taxon>Alterirhizorhabdus</taxon>
    </lineage>
</organism>
<gene>
    <name evidence="1" type="ORF">FOY91_09285</name>
</gene>